<evidence type="ECO:0000256" key="1">
    <source>
        <dbReference type="ARBA" id="ARBA00004651"/>
    </source>
</evidence>
<dbReference type="Proteomes" id="UP001501251">
    <property type="component" value="Unassembled WGS sequence"/>
</dbReference>
<keyword evidence="4 7" id="KW-0812">Transmembrane</keyword>
<evidence type="ECO:0000256" key="3">
    <source>
        <dbReference type="ARBA" id="ARBA00022679"/>
    </source>
</evidence>
<feature type="transmembrane region" description="Helical" evidence="7">
    <location>
        <begin position="6"/>
        <end position="27"/>
    </location>
</feature>
<reference evidence="9" key="1">
    <citation type="journal article" date="2019" name="Int. J. Syst. Evol. Microbiol.">
        <title>The Global Catalogue of Microorganisms (GCM) 10K type strain sequencing project: providing services to taxonomists for standard genome sequencing and annotation.</title>
        <authorList>
            <consortium name="The Broad Institute Genomics Platform"/>
            <consortium name="The Broad Institute Genome Sequencing Center for Infectious Disease"/>
            <person name="Wu L."/>
            <person name="Ma J."/>
        </authorList>
    </citation>
    <scope>NUCLEOTIDE SEQUENCE [LARGE SCALE GENOMIC DNA]</scope>
    <source>
        <strain evidence="9">JCM 17388</strain>
    </source>
</reference>
<sequence length="343" mass="34819">MSGTIALVSGVACAFSVTAVVPLRRLAIRWNLTDNPGGHKIHAHPTPYIGGIAIVAGTVVPTLVALGLADLQLTAILLAATAVSALGLIDDIAPLSAVTRLAVETAVAIGVVLSGVQAAVTGTWLDGVLTVAWIVVMTNSFNLLDNMDGALGTVTVVTAALLAATALVRGHTALALLLCALTCACLGFLPYNWEPARVFMGDSGSLFIGFTLACSAVVLAAGGRPDATVAGLFLPTFLATLDTCVVFVSRLLAGRSPLRGGTDHVSHRLRRGGLGTRAVAAALGLVAALSGALCLAMVMGRTSPLVATAAACAIAVALTCLPRGARVPAQPPEPLPKIRERRH</sequence>
<keyword evidence="2" id="KW-1003">Cell membrane</keyword>
<evidence type="ECO:0000256" key="2">
    <source>
        <dbReference type="ARBA" id="ARBA00022475"/>
    </source>
</evidence>
<evidence type="ECO:0000313" key="9">
    <source>
        <dbReference type="Proteomes" id="UP001501251"/>
    </source>
</evidence>
<feature type="transmembrane region" description="Helical" evidence="7">
    <location>
        <begin position="229"/>
        <end position="253"/>
    </location>
</feature>
<dbReference type="CDD" id="cd06853">
    <property type="entry name" value="GT_WecA_like"/>
    <property type="match status" value="1"/>
</dbReference>
<protein>
    <submittedName>
        <fullName evidence="8">MraY family glycosyltransferase</fullName>
    </submittedName>
</protein>
<feature type="transmembrane region" description="Helical" evidence="7">
    <location>
        <begin position="48"/>
        <end position="66"/>
    </location>
</feature>
<proteinExistence type="predicted"/>
<feature type="transmembrane region" description="Helical" evidence="7">
    <location>
        <begin position="274"/>
        <end position="298"/>
    </location>
</feature>
<accession>A0ABP8BH07</accession>
<comment type="caution">
    <text evidence="8">The sequence shown here is derived from an EMBL/GenBank/DDBJ whole genome shotgun (WGS) entry which is preliminary data.</text>
</comment>
<feature type="transmembrane region" description="Helical" evidence="7">
    <location>
        <begin position="151"/>
        <end position="168"/>
    </location>
</feature>
<name>A0ABP8BH07_9ACTN</name>
<comment type="subcellular location">
    <subcellularLocation>
        <location evidence="1">Cell membrane</location>
        <topology evidence="1">Multi-pass membrane protein</topology>
    </subcellularLocation>
</comment>
<feature type="transmembrane region" description="Helical" evidence="7">
    <location>
        <begin position="304"/>
        <end position="321"/>
    </location>
</feature>
<dbReference type="Pfam" id="PF00953">
    <property type="entry name" value="Glycos_transf_4"/>
    <property type="match status" value="1"/>
</dbReference>
<gene>
    <name evidence="8" type="ORF">GCM10022252_69110</name>
</gene>
<dbReference type="PANTHER" id="PTHR22926:SF3">
    <property type="entry name" value="UNDECAPRENYL-PHOSPHATE ALPHA-N-ACETYLGLUCOSAMINYL 1-PHOSPHATE TRANSFERASE"/>
    <property type="match status" value="1"/>
</dbReference>
<feature type="transmembrane region" description="Helical" evidence="7">
    <location>
        <begin position="205"/>
        <end position="223"/>
    </location>
</feature>
<keyword evidence="3" id="KW-0808">Transferase</keyword>
<evidence type="ECO:0000313" key="8">
    <source>
        <dbReference type="EMBL" id="GAA4206655.1"/>
    </source>
</evidence>
<keyword evidence="6 7" id="KW-0472">Membrane</keyword>
<evidence type="ECO:0000256" key="7">
    <source>
        <dbReference type="SAM" id="Phobius"/>
    </source>
</evidence>
<dbReference type="RefSeq" id="WP_344922424.1">
    <property type="nucleotide sequence ID" value="NZ_BAABAQ010000016.1"/>
</dbReference>
<dbReference type="PANTHER" id="PTHR22926">
    <property type="entry name" value="PHOSPHO-N-ACETYLMURAMOYL-PENTAPEPTIDE-TRANSFERASE"/>
    <property type="match status" value="1"/>
</dbReference>
<dbReference type="InterPro" id="IPR000715">
    <property type="entry name" value="Glycosyl_transferase_4"/>
</dbReference>
<evidence type="ECO:0000256" key="5">
    <source>
        <dbReference type="ARBA" id="ARBA00022989"/>
    </source>
</evidence>
<organism evidence="8 9">
    <name type="scientific">Streptosporangium oxazolinicum</name>
    <dbReference type="NCBI Taxonomy" id="909287"/>
    <lineage>
        <taxon>Bacteria</taxon>
        <taxon>Bacillati</taxon>
        <taxon>Actinomycetota</taxon>
        <taxon>Actinomycetes</taxon>
        <taxon>Streptosporangiales</taxon>
        <taxon>Streptosporangiaceae</taxon>
        <taxon>Streptosporangium</taxon>
    </lineage>
</organism>
<keyword evidence="5 7" id="KW-1133">Transmembrane helix</keyword>
<feature type="transmembrane region" description="Helical" evidence="7">
    <location>
        <begin position="72"/>
        <end position="89"/>
    </location>
</feature>
<evidence type="ECO:0000256" key="4">
    <source>
        <dbReference type="ARBA" id="ARBA00022692"/>
    </source>
</evidence>
<keyword evidence="9" id="KW-1185">Reference proteome</keyword>
<feature type="transmembrane region" description="Helical" evidence="7">
    <location>
        <begin position="174"/>
        <end position="193"/>
    </location>
</feature>
<evidence type="ECO:0000256" key="6">
    <source>
        <dbReference type="ARBA" id="ARBA00023136"/>
    </source>
</evidence>
<dbReference type="EMBL" id="BAABAQ010000016">
    <property type="protein sequence ID" value="GAA4206655.1"/>
    <property type="molecule type" value="Genomic_DNA"/>
</dbReference>